<sequence>YEGRGFHSLIAETGAKLYSPVCEQMIWKAFVKRRKVYCFSEHLSNNDIDHIYGKSKVLLFKKWADLINKLTEDYGESLKAIIIPTSIQLSE</sequence>
<evidence type="ECO:0000313" key="1">
    <source>
        <dbReference type="EMBL" id="GAH15190.1"/>
    </source>
</evidence>
<gene>
    <name evidence="1" type="ORF">S01H4_58486</name>
</gene>
<dbReference type="EMBL" id="BART01034167">
    <property type="protein sequence ID" value="GAH15190.1"/>
    <property type="molecule type" value="Genomic_DNA"/>
</dbReference>
<organism evidence="1">
    <name type="scientific">marine sediment metagenome</name>
    <dbReference type="NCBI Taxonomy" id="412755"/>
    <lineage>
        <taxon>unclassified sequences</taxon>
        <taxon>metagenomes</taxon>
        <taxon>ecological metagenomes</taxon>
    </lineage>
</organism>
<dbReference type="AlphaFoldDB" id="X1E456"/>
<reference evidence="1" key="1">
    <citation type="journal article" date="2014" name="Front. Microbiol.">
        <title>High frequency of phylogenetically diverse reductive dehalogenase-homologous genes in deep subseafloor sedimentary metagenomes.</title>
        <authorList>
            <person name="Kawai M."/>
            <person name="Futagami T."/>
            <person name="Toyoda A."/>
            <person name="Takaki Y."/>
            <person name="Nishi S."/>
            <person name="Hori S."/>
            <person name="Arai W."/>
            <person name="Tsubouchi T."/>
            <person name="Morono Y."/>
            <person name="Uchiyama I."/>
            <person name="Ito T."/>
            <person name="Fujiyama A."/>
            <person name="Inagaki F."/>
            <person name="Takami H."/>
        </authorList>
    </citation>
    <scope>NUCLEOTIDE SEQUENCE</scope>
    <source>
        <strain evidence="1">Expedition CK06-06</strain>
    </source>
</reference>
<name>X1E456_9ZZZZ</name>
<comment type="caution">
    <text evidence="1">The sequence shown here is derived from an EMBL/GenBank/DDBJ whole genome shotgun (WGS) entry which is preliminary data.</text>
</comment>
<accession>X1E456</accession>
<feature type="non-terminal residue" evidence="1">
    <location>
        <position position="1"/>
    </location>
</feature>
<protein>
    <submittedName>
        <fullName evidence="1">Uncharacterized protein</fullName>
    </submittedName>
</protein>
<proteinExistence type="predicted"/>